<sequence>MGPNPTAVGGWRSAIFIIWVEVAERFAYFGIAGNLMTYLTTVMGQTTVSAARNVNVWSGVSTFLPLFGAFLADSFLGRYHTILYSSIVYLLALATLAVAVAITHSQSQAALFFISLYLVAIGQGGHKPCIQAFGADQFKEDSKEERRAKNSFFNWWFLGICGGATSAMLIVFYVQDNIGWSISYIMLASVMAFALVVFLLGRNSYRRQGPSGSSLTRVAQVLVAAARKSHLPSTMNNIHWEEDKGFDSERRTIARTKQFRFLDKASFIDEIDASHECVDKWRLCSTTQVEEVKMLIRLVPIWVSCLMYAVVSAQPNTLFIKQSSTLDRKIGTFVVPAASLQVALGLTAFVTVFIYDRLIVPIARKITGTSSGLTMLQRIGVGIFLSVILTMVAALVERRRLKTVRELGPVDHPNVTIPMTVWWLLPQYMILGVADVFTFVGLQQFFYDQMPDGLQSIGAAAYLCIIGTGSFLSSGIISIVGISSGWLVDNLNSAHLDYFYWLLGGLSTLWFGLFLVLSRQFLYKEIDDAPP</sequence>
<gene>
    <name evidence="1" type="ORF">MRB53_023923</name>
</gene>
<dbReference type="Proteomes" id="UP001234297">
    <property type="component" value="Chromosome 7"/>
</dbReference>
<dbReference type="EMBL" id="CM056815">
    <property type="protein sequence ID" value="KAJ8630600.1"/>
    <property type="molecule type" value="Genomic_DNA"/>
</dbReference>
<evidence type="ECO:0000313" key="2">
    <source>
        <dbReference type="Proteomes" id="UP001234297"/>
    </source>
</evidence>
<accession>A0ACC2LAX9</accession>
<name>A0ACC2LAX9_PERAE</name>
<comment type="caution">
    <text evidence="1">The sequence shown here is derived from an EMBL/GenBank/DDBJ whole genome shotgun (WGS) entry which is preliminary data.</text>
</comment>
<keyword evidence="2" id="KW-1185">Reference proteome</keyword>
<protein>
    <submittedName>
        <fullName evidence="1">Uncharacterized protein</fullName>
    </submittedName>
</protein>
<evidence type="ECO:0000313" key="1">
    <source>
        <dbReference type="EMBL" id="KAJ8630600.1"/>
    </source>
</evidence>
<reference evidence="1 2" key="1">
    <citation type="journal article" date="2022" name="Hortic Res">
        <title>A haplotype resolved chromosomal level avocado genome allows analysis of novel avocado genes.</title>
        <authorList>
            <person name="Nath O."/>
            <person name="Fletcher S.J."/>
            <person name="Hayward A."/>
            <person name="Shaw L.M."/>
            <person name="Masouleh A.K."/>
            <person name="Furtado A."/>
            <person name="Henry R.J."/>
            <person name="Mitter N."/>
        </authorList>
    </citation>
    <scope>NUCLEOTIDE SEQUENCE [LARGE SCALE GENOMIC DNA]</scope>
    <source>
        <strain evidence="2">cv. Hass</strain>
    </source>
</reference>
<organism evidence="1 2">
    <name type="scientific">Persea americana</name>
    <name type="common">Avocado</name>
    <dbReference type="NCBI Taxonomy" id="3435"/>
    <lineage>
        <taxon>Eukaryota</taxon>
        <taxon>Viridiplantae</taxon>
        <taxon>Streptophyta</taxon>
        <taxon>Embryophyta</taxon>
        <taxon>Tracheophyta</taxon>
        <taxon>Spermatophyta</taxon>
        <taxon>Magnoliopsida</taxon>
        <taxon>Magnoliidae</taxon>
        <taxon>Laurales</taxon>
        <taxon>Lauraceae</taxon>
        <taxon>Persea</taxon>
    </lineage>
</organism>
<proteinExistence type="predicted"/>